<dbReference type="AlphaFoldDB" id="A0A6A6QVE8"/>
<evidence type="ECO:0000259" key="4">
    <source>
        <dbReference type="PROSITE" id="PS50048"/>
    </source>
</evidence>
<dbReference type="Pfam" id="PF00172">
    <property type="entry name" value="Zn_clus"/>
    <property type="match status" value="1"/>
</dbReference>
<dbReference type="SUPFAM" id="SSF57701">
    <property type="entry name" value="Zn2/Cys6 DNA-binding domain"/>
    <property type="match status" value="1"/>
</dbReference>
<protein>
    <recommendedName>
        <fullName evidence="4">Zn(2)-C6 fungal-type domain-containing protein</fullName>
    </recommendedName>
</protein>
<comment type="subcellular location">
    <subcellularLocation>
        <location evidence="1">Nucleus</location>
    </subcellularLocation>
</comment>
<evidence type="ECO:0000256" key="3">
    <source>
        <dbReference type="SAM" id="MobiDB-lite"/>
    </source>
</evidence>
<dbReference type="CDD" id="cd12148">
    <property type="entry name" value="fungal_TF_MHR"/>
    <property type="match status" value="1"/>
</dbReference>
<dbReference type="InterPro" id="IPR001138">
    <property type="entry name" value="Zn2Cys6_DnaBD"/>
</dbReference>
<evidence type="ECO:0000313" key="6">
    <source>
        <dbReference type="Proteomes" id="UP000799750"/>
    </source>
</evidence>
<evidence type="ECO:0000256" key="2">
    <source>
        <dbReference type="ARBA" id="ARBA00023242"/>
    </source>
</evidence>
<accession>A0A6A6QVE8</accession>
<sequence>MIIQSGRVLTPRPTQKRSRAIYQCTECRQRKIRCSKSCPRPCSTCVQFSRTCIYTSQTTGSKNSSAPSTDSSPSEAICAPESVYPAEAPFAASPDVSSIASTGDTCSSRPALNDVCLQLGKLSITERIGGILRPDMVRILDGILSKGATPHAGELQFPNWNPVCTPLVAWFKPLPLVSLIRSGPTIGEETPYFPTRAECDILTHQYFLAVDPISHLLYRSSFELQVNEVFENLHQPGLIAAKTLILAVCFAAATSMPFLQVQLKLTMSKPALVSKLIAATESYLQTGDVLSSSEMTMLQAMPQCRAEISRSHSVFVGALIRSAQIAGLDQLSTGSSPEQIQLRRLVWHQLAFYDLRTAEAQGPSPMLAPYTGEMQYPVNISDKDLNVVLDLSPNFEFTQATFSLIRYECYDIHRQIFRDRERMRRGQVGFLDVLKSIDRRRLYIENTYLQFLDEGVPVQKCAKMVARLLLARCKTMTIHEQVLKHGDRILRERFVQCALTIIESGALLETDPDLATWAWYAGAYQQYHSLLALIVDLYQEPDMADRERILAMADHVFGSSEAMSSHERCGMVIRTIRDKLEVLLTSRGFSNVTEPLAMGLVDDSQSPLSEQLAWGEGTFAGDDQFAEYLDSIDFSNSWWQLSS</sequence>
<feature type="compositionally biased region" description="Low complexity" evidence="3">
    <location>
        <begin position="61"/>
        <end position="74"/>
    </location>
</feature>
<keyword evidence="6" id="KW-1185">Reference proteome</keyword>
<evidence type="ECO:0000256" key="1">
    <source>
        <dbReference type="ARBA" id="ARBA00004123"/>
    </source>
</evidence>
<dbReference type="GO" id="GO:0005634">
    <property type="term" value="C:nucleus"/>
    <property type="evidence" value="ECO:0007669"/>
    <property type="project" value="UniProtKB-SubCell"/>
</dbReference>
<dbReference type="OrthoDB" id="424974at2759"/>
<dbReference type="Gene3D" id="4.10.240.10">
    <property type="entry name" value="Zn(2)-C6 fungal-type DNA-binding domain"/>
    <property type="match status" value="1"/>
</dbReference>
<dbReference type="SMART" id="SM00066">
    <property type="entry name" value="GAL4"/>
    <property type="match status" value="1"/>
</dbReference>
<name>A0A6A6QVE8_9PEZI</name>
<dbReference type="CDD" id="cd00067">
    <property type="entry name" value="GAL4"/>
    <property type="match status" value="1"/>
</dbReference>
<organism evidence="5 6">
    <name type="scientific">Lophium mytilinum</name>
    <dbReference type="NCBI Taxonomy" id="390894"/>
    <lineage>
        <taxon>Eukaryota</taxon>
        <taxon>Fungi</taxon>
        <taxon>Dikarya</taxon>
        <taxon>Ascomycota</taxon>
        <taxon>Pezizomycotina</taxon>
        <taxon>Dothideomycetes</taxon>
        <taxon>Pleosporomycetidae</taxon>
        <taxon>Mytilinidiales</taxon>
        <taxon>Mytilinidiaceae</taxon>
        <taxon>Lophium</taxon>
    </lineage>
</organism>
<feature type="domain" description="Zn(2)-C6 fungal-type" evidence="4">
    <location>
        <begin position="23"/>
        <end position="54"/>
    </location>
</feature>
<proteinExistence type="predicted"/>
<dbReference type="Proteomes" id="UP000799750">
    <property type="component" value="Unassembled WGS sequence"/>
</dbReference>
<dbReference type="PANTHER" id="PTHR31001">
    <property type="entry name" value="UNCHARACTERIZED TRANSCRIPTIONAL REGULATORY PROTEIN"/>
    <property type="match status" value="1"/>
</dbReference>
<dbReference type="PANTHER" id="PTHR31001:SF40">
    <property type="entry name" value="ZN(II)2CYS6 TRANSCRIPTION FACTOR (EUROFUNG)"/>
    <property type="match status" value="1"/>
</dbReference>
<dbReference type="InterPro" id="IPR036864">
    <property type="entry name" value="Zn2-C6_fun-type_DNA-bd_sf"/>
</dbReference>
<dbReference type="EMBL" id="MU004188">
    <property type="protein sequence ID" value="KAF2496488.1"/>
    <property type="molecule type" value="Genomic_DNA"/>
</dbReference>
<dbReference type="InterPro" id="IPR050613">
    <property type="entry name" value="Sec_Metabolite_Reg"/>
</dbReference>
<gene>
    <name evidence="5" type="ORF">BU16DRAFT_561303</name>
</gene>
<dbReference type="GO" id="GO:0000981">
    <property type="term" value="F:DNA-binding transcription factor activity, RNA polymerase II-specific"/>
    <property type="evidence" value="ECO:0007669"/>
    <property type="project" value="InterPro"/>
</dbReference>
<evidence type="ECO:0000313" key="5">
    <source>
        <dbReference type="EMBL" id="KAF2496488.1"/>
    </source>
</evidence>
<keyword evidence="2" id="KW-0539">Nucleus</keyword>
<feature type="region of interest" description="Disordered" evidence="3">
    <location>
        <begin position="57"/>
        <end position="76"/>
    </location>
</feature>
<dbReference type="GO" id="GO:0008270">
    <property type="term" value="F:zinc ion binding"/>
    <property type="evidence" value="ECO:0007669"/>
    <property type="project" value="InterPro"/>
</dbReference>
<reference evidence="5" key="1">
    <citation type="journal article" date="2020" name="Stud. Mycol.">
        <title>101 Dothideomycetes genomes: a test case for predicting lifestyles and emergence of pathogens.</title>
        <authorList>
            <person name="Haridas S."/>
            <person name="Albert R."/>
            <person name="Binder M."/>
            <person name="Bloem J."/>
            <person name="Labutti K."/>
            <person name="Salamov A."/>
            <person name="Andreopoulos B."/>
            <person name="Baker S."/>
            <person name="Barry K."/>
            <person name="Bills G."/>
            <person name="Bluhm B."/>
            <person name="Cannon C."/>
            <person name="Castanera R."/>
            <person name="Culley D."/>
            <person name="Daum C."/>
            <person name="Ezra D."/>
            <person name="Gonzalez J."/>
            <person name="Henrissat B."/>
            <person name="Kuo A."/>
            <person name="Liang C."/>
            <person name="Lipzen A."/>
            <person name="Lutzoni F."/>
            <person name="Magnuson J."/>
            <person name="Mondo S."/>
            <person name="Nolan M."/>
            <person name="Ohm R."/>
            <person name="Pangilinan J."/>
            <person name="Park H.-J."/>
            <person name="Ramirez L."/>
            <person name="Alfaro M."/>
            <person name="Sun H."/>
            <person name="Tritt A."/>
            <person name="Yoshinaga Y."/>
            <person name="Zwiers L.-H."/>
            <person name="Turgeon B."/>
            <person name="Goodwin S."/>
            <person name="Spatafora J."/>
            <person name="Crous P."/>
            <person name="Grigoriev I."/>
        </authorList>
    </citation>
    <scope>NUCLEOTIDE SEQUENCE</scope>
    <source>
        <strain evidence="5">CBS 269.34</strain>
    </source>
</reference>
<dbReference type="PROSITE" id="PS50048">
    <property type="entry name" value="ZN2_CY6_FUNGAL_2"/>
    <property type="match status" value="1"/>
</dbReference>